<reference evidence="2" key="1">
    <citation type="submission" date="2022-11" db="UniProtKB">
        <authorList>
            <consortium name="WormBaseParasite"/>
        </authorList>
    </citation>
    <scope>IDENTIFICATION</scope>
</reference>
<accession>A0A914R2Q7</accession>
<dbReference type="Proteomes" id="UP000887564">
    <property type="component" value="Unplaced"/>
</dbReference>
<evidence type="ECO:0000313" key="2">
    <source>
        <dbReference type="WBParaSite" id="PEQ_0000073601-mRNA-1"/>
    </source>
</evidence>
<evidence type="ECO:0000313" key="1">
    <source>
        <dbReference type="Proteomes" id="UP000887564"/>
    </source>
</evidence>
<dbReference type="AlphaFoldDB" id="A0A914R2Q7"/>
<protein>
    <submittedName>
        <fullName evidence="2">Uncharacterized protein</fullName>
    </submittedName>
</protein>
<dbReference type="WBParaSite" id="PEQ_0000073601-mRNA-1">
    <property type="protein sequence ID" value="PEQ_0000073601-mRNA-1"/>
    <property type="gene ID" value="PEQ_0000073601"/>
</dbReference>
<proteinExistence type="predicted"/>
<name>A0A914R2Q7_PAREQ</name>
<organism evidence="1 2">
    <name type="scientific">Parascaris equorum</name>
    <name type="common">Equine roundworm</name>
    <dbReference type="NCBI Taxonomy" id="6256"/>
    <lineage>
        <taxon>Eukaryota</taxon>
        <taxon>Metazoa</taxon>
        <taxon>Ecdysozoa</taxon>
        <taxon>Nematoda</taxon>
        <taxon>Chromadorea</taxon>
        <taxon>Rhabditida</taxon>
        <taxon>Spirurina</taxon>
        <taxon>Ascaridomorpha</taxon>
        <taxon>Ascaridoidea</taxon>
        <taxon>Ascarididae</taxon>
        <taxon>Parascaris</taxon>
    </lineage>
</organism>
<sequence length="51" mass="5995">MMTFPDNSEVMAFPDNSQVMTFPDNSQVEQLKGLDHRSHVYDLKFYMLIIL</sequence>
<keyword evidence="1" id="KW-1185">Reference proteome</keyword>